<dbReference type="Proteomes" id="UP000054248">
    <property type="component" value="Unassembled WGS sequence"/>
</dbReference>
<dbReference type="Pfam" id="PF01398">
    <property type="entry name" value="JAB"/>
    <property type="match status" value="1"/>
</dbReference>
<comment type="subunit">
    <text evidence="4">Component of the eukaryotic translation initiation factor 3 (eIF-3) complex.</text>
</comment>
<dbReference type="GO" id="GO:0008237">
    <property type="term" value="F:metallopeptidase activity"/>
    <property type="evidence" value="ECO:0007669"/>
    <property type="project" value="InterPro"/>
</dbReference>
<dbReference type="HOGENOM" id="CLU_044094_1_0_1"/>
<keyword evidence="8" id="KW-1185">Reference proteome</keyword>
<dbReference type="PROSITE" id="PS50249">
    <property type="entry name" value="MPN"/>
    <property type="match status" value="1"/>
</dbReference>
<feature type="region of interest" description="Disordered" evidence="5">
    <location>
        <begin position="103"/>
        <end position="123"/>
    </location>
</feature>
<keyword evidence="1 4" id="KW-0963">Cytoplasm</keyword>
<dbReference type="GO" id="GO:0033290">
    <property type="term" value="C:eukaryotic 48S preinitiation complex"/>
    <property type="evidence" value="ECO:0007669"/>
    <property type="project" value="UniProtKB-UniRule"/>
</dbReference>
<reference evidence="7 8" key="1">
    <citation type="submission" date="2014-04" db="EMBL/GenBank/DDBJ databases">
        <authorList>
            <consortium name="DOE Joint Genome Institute"/>
            <person name="Kuo A."/>
            <person name="Girlanda M."/>
            <person name="Perotto S."/>
            <person name="Kohler A."/>
            <person name="Nagy L.G."/>
            <person name="Floudas D."/>
            <person name="Copeland A."/>
            <person name="Barry K.W."/>
            <person name="Cichocki N."/>
            <person name="Veneault-Fourrey C."/>
            <person name="LaButti K."/>
            <person name="Lindquist E.A."/>
            <person name="Lipzen A."/>
            <person name="Lundell T."/>
            <person name="Morin E."/>
            <person name="Murat C."/>
            <person name="Sun H."/>
            <person name="Tunlid A."/>
            <person name="Henrissat B."/>
            <person name="Grigoriev I.V."/>
            <person name="Hibbett D.S."/>
            <person name="Martin F."/>
            <person name="Nordberg H.P."/>
            <person name="Cantor M.N."/>
            <person name="Hua S.X."/>
        </authorList>
    </citation>
    <scope>NUCLEOTIDE SEQUENCE [LARGE SCALE GENOMIC DNA]</scope>
    <source>
        <strain evidence="7 8">MUT 4182</strain>
    </source>
</reference>
<name>A0A0C3PQG4_9AGAM</name>
<evidence type="ECO:0000256" key="5">
    <source>
        <dbReference type="SAM" id="MobiDB-lite"/>
    </source>
</evidence>
<evidence type="ECO:0000256" key="3">
    <source>
        <dbReference type="ARBA" id="ARBA00022917"/>
    </source>
</evidence>
<evidence type="ECO:0000256" key="2">
    <source>
        <dbReference type="ARBA" id="ARBA00022540"/>
    </source>
</evidence>
<dbReference type="EMBL" id="KN823483">
    <property type="protein sequence ID" value="KIO16795.1"/>
    <property type="molecule type" value="Genomic_DNA"/>
</dbReference>
<dbReference type="GO" id="GO:0003743">
    <property type="term" value="F:translation initiation factor activity"/>
    <property type="evidence" value="ECO:0007669"/>
    <property type="project" value="UniProtKB-UniRule"/>
</dbReference>
<gene>
    <name evidence="7" type="ORF">M407DRAFT_246913</name>
</gene>
<proteinExistence type="inferred from homology"/>
<dbReference type="CDD" id="cd08065">
    <property type="entry name" value="MPN_eIF3h"/>
    <property type="match status" value="1"/>
</dbReference>
<dbReference type="GO" id="GO:0001732">
    <property type="term" value="P:formation of cytoplasmic translation initiation complex"/>
    <property type="evidence" value="ECO:0007669"/>
    <property type="project" value="UniProtKB-UniRule"/>
</dbReference>
<evidence type="ECO:0000313" key="7">
    <source>
        <dbReference type="EMBL" id="KIO16795.1"/>
    </source>
</evidence>
<dbReference type="InterPro" id="IPR027524">
    <property type="entry name" value="eIF3h"/>
</dbReference>
<dbReference type="OrthoDB" id="10265695at2759"/>
<keyword evidence="3 4" id="KW-0648">Protein biosynthesis</keyword>
<protein>
    <recommendedName>
        <fullName evidence="4">Eukaryotic translation initiation factor 3 subunit H</fullName>
        <shortName evidence="4">eIF3h</shortName>
    </recommendedName>
</protein>
<dbReference type="GO" id="GO:0016282">
    <property type="term" value="C:eukaryotic 43S preinitiation complex"/>
    <property type="evidence" value="ECO:0007669"/>
    <property type="project" value="UniProtKB-UniRule"/>
</dbReference>
<dbReference type="HAMAP" id="MF_03007">
    <property type="entry name" value="eIF3h"/>
    <property type="match status" value="1"/>
</dbReference>
<reference evidence="8" key="2">
    <citation type="submission" date="2015-01" db="EMBL/GenBank/DDBJ databases">
        <title>Evolutionary Origins and Diversification of the Mycorrhizal Mutualists.</title>
        <authorList>
            <consortium name="DOE Joint Genome Institute"/>
            <consortium name="Mycorrhizal Genomics Consortium"/>
            <person name="Kohler A."/>
            <person name="Kuo A."/>
            <person name="Nagy L.G."/>
            <person name="Floudas D."/>
            <person name="Copeland A."/>
            <person name="Barry K.W."/>
            <person name="Cichocki N."/>
            <person name="Veneault-Fourrey C."/>
            <person name="LaButti K."/>
            <person name="Lindquist E.A."/>
            <person name="Lipzen A."/>
            <person name="Lundell T."/>
            <person name="Morin E."/>
            <person name="Murat C."/>
            <person name="Riley R."/>
            <person name="Ohm R."/>
            <person name="Sun H."/>
            <person name="Tunlid A."/>
            <person name="Henrissat B."/>
            <person name="Grigoriev I.V."/>
            <person name="Hibbett D.S."/>
            <person name="Martin F."/>
        </authorList>
    </citation>
    <scope>NUCLEOTIDE SEQUENCE [LARGE SCALE GENOMIC DNA]</scope>
    <source>
        <strain evidence="8">MUT 4182</strain>
    </source>
</reference>
<comment type="function">
    <text evidence="4">Component of the eukaryotic translation initiation factor 3 (eIF-3) complex, which is involved in protein synthesis of a specialized repertoire of mRNAs and, together with other initiation factors, stimulates binding of mRNA and methionyl-tRNAi to the 40S ribosome. The eIF-3 complex specifically targets and initiates translation of a subset of mRNAs involved in cell proliferation.</text>
</comment>
<accession>A0A0C3PQG4</accession>
<comment type="similarity">
    <text evidence="4">Belongs to the eIF-3 subunit H family.</text>
</comment>
<keyword evidence="2 4" id="KW-0396">Initiation factor</keyword>
<evidence type="ECO:0000313" key="8">
    <source>
        <dbReference type="Proteomes" id="UP000054248"/>
    </source>
</evidence>
<dbReference type="GO" id="GO:0005852">
    <property type="term" value="C:eukaryotic translation initiation factor 3 complex"/>
    <property type="evidence" value="ECO:0007669"/>
    <property type="project" value="UniProtKB-UniRule"/>
</dbReference>
<evidence type="ECO:0000256" key="1">
    <source>
        <dbReference type="ARBA" id="ARBA00022490"/>
    </source>
</evidence>
<feature type="domain" description="MPN" evidence="6">
    <location>
        <begin position="61"/>
        <end position="204"/>
    </location>
</feature>
<dbReference type="STRING" id="1051891.A0A0C3PQG4"/>
<dbReference type="PANTHER" id="PTHR10410">
    <property type="entry name" value="EUKARYOTIC TRANSLATION INITIATION FACTOR 3 -RELATED"/>
    <property type="match status" value="1"/>
</dbReference>
<dbReference type="InterPro" id="IPR050242">
    <property type="entry name" value="JAMM_MPN+_peptidase_M67A"/>
</dbReference>
<dbReference type="InterPro" id="IPR000555">
    <property type="entry name" value="JAMM/MPN+_dom"/>
</dbReference>
<sequence>MASRSLASRIAGTLASEQQAAAAAAGASSSGTGAGGAAKEAIPKSLAGAVDVEGEISIERVRVDGLVLSKIIKHGRDAKSTASNISGILLGIDLQGTLEVSNSFPLPSTTGGPKGGGDDDDAKASHARYQAGMLRQLSFVSGDTTVVGSYHIVSMGQVYKQTILDALVGQIEKVRHGGIAIVHDLSQAARGNASFKAFRLSPGYLAAHKSGRFHAQSLAQNSLKFSELFVELPLQVRTSPLASAFLKTVLSPAASPSSAPAPTFSNLALPAPSMHTRALDLLLDTLDQSKSEENNVAYQSRQIARERAKADSYLAKKKDENAQRIAQGLTPFAEPREEEVRALFKVPLEPSRLDSIMLMGQVDAVAKEVELLQSVEIVKMYAARAGSANA</sequence>
<evidence type="ECO:0000259" key="6">
    <source>
        <dbReference type="PROSITE" id="PS50249"/>
    </source>
</evidence>
<dbReference type="AlphaFoldDB" id="A0A0C3PQG4"/>
<comment type="subcellular location">
    <subcellularLocation>
        <location evidence="4">Cytoplasm</location>
    </subcellularLocation>
</comment>
<dbReference type="InterPro" id="IPR037518">
    <property type="entry name" value="MPN"/>
</dbReference>
<evidence type="ECO:0000256" key="4">
    <source>
        <dbReference type="HAMAP-Rule" id="MF_03007"/>
    </source>
</evidence>
<organism evidence="7 8">
    <name type="scientific">Tulasnella calospora MUT 4182</name>
    <dbReference type="NCBI Taxonomy" id="1051891"/>
    <lineage>
        <taxon>Eukaryota</taxon>
        <taxon>Fungi</taxon>
        <taxon>Dikarya</taxon>
        <taxon>Basidiomycota</taxon>
        <taxon>Agaricomycotina</taxon>
        <taxon>Agaricomycetes</taxon>
        <taxon>Cantharellales</taxon>
        <taxon>Tulasnellaceae</taxon>
        <taxon>Tulasnella</taxon>
    </lineage>
</organism>
<dbReference type="Pfam" id="PF19445">
    <property type="entry name" value="eIF3h_C"/>
    <property type="match status" value="1"/>
</dbReference>
<dbReference type="Gene3D" id="3.40.140.10">
    <property type="entry name" value="Cytidine Deaminase, domain 2"/>
    <property type="match status" value="1"/>
</dbReference>
<dbReference type="InterPro" id="IPR045810">
    <property type="entry name" value="eIF3h_C"/>
</dbReference>